<proteinExistence type="predicted"/>
<comment type="caution">
    <text evidence="2">The sequence shown here is derived from an EMBL/GenBank/DDBJ whole genome shotgun (WGS) entry which is preliminary data.</text>
</comment>
<dbReference type="Proteomes" id="UP000663852">
    <property type="component" value="Unassembled WGS sequence"/>
</dbReference>
<evidence type="ECO:0000313" key="4">
    <source>
        <dbReference type="Proteomes" id="UP000663852"/>
    </source>
</evidence>
<keyword evidence="3" id="KW-1185">Reference proteome</keyword>
<dbReference type="InterPro" id="IPR036397">
    <property type="entry name" value="RNaseH_sf"/>
</dbReference>
<organism evidence="2 4">
    <name type="scientific">Adineta ricciae</name>
    <name type="common">Rotifer</name>
    <dbReference type="NCBI Taxonomy" id="249248"/>
    <lineage>
        <taxon>Eukaryota</taxon>
        <taxon>Metazoa</taxon>
        <taxon>Spiralia</taxon>
        <taxon>Gnathifera</taxon>
        <taxon>Rotifera</taxon>
        <taxon>Eurotatoria</taxon>
        <taxon>Bdelloidea</taxon>
        <taxon>Adinetida</taxon>
        <taxon>Adinetidae</taxon>
        <taxon>Adineta</taxon>
    </lineage>
</organism>
<sequence>MAIEPKLTEEHKTKRENFLNRIGNNFGKEDTMRILLLDEKMLDLDEIYNSQNQRIRVASRDETEILAKDYGTMNHARYMQNVLPIALEYGNKAFEEHWPPISTGLNPVDYCIWDEFAQCVNLEKATSNSTLIDELKRAVNKIRHDAVLQSCPPWTIRLQRVLKNGERYFFLNVVL</sequence>
<reference evidence="2" key="1">
    <citation type="submission" date="2021-02" db="EMBL/GenBank/DDBJ databases">
        <authorList>
            <person name="Nowell W R."/>
        </authorList>
    </citation>
    <scope>NUCLEOTIDE SEQUENCE</scope>
</reference>
<gene>
    <name evidence="2" type="ORF">EDS130_LOCUS44827</name>
    <name evidence="1" type="ORF">XAT740_LOCUS4140</name>
</gene>
<name>A0A815VSS1_ADIRI</name>
<dbReference type="GO" id="GO:0003676">
    <property type="term" value="F:nucleic acid binding"/>
    <property type="evidence" value="ECO:0007669"/>
    <property type="project" value="InterPro"/>
</dbReference>
<dbReference type="AlphaFoldDB" id="A0A815VSS1"/>
<dbReference type="EMBL" id="CAJNOJ010000930">
    <property type="protein sequence ID" value="CAF1534341.1"/>
    <property type="molecule type" value="Genomic_DNA"/>
</dbReference>
<protein>
    <submittedName>
        <fullName evidence="2">Uncharacterized protein</fullName>
    </submittedName>
</protein>
<dbReference type="Gene3D" id="3.30.420.10">
    <property type="entry name" value="Ribonuclease H-like superfamily/Ribonuclease H"/>
    <property type="match status" value="1"/>
</dbReference>
<evidence type="ECO:0000313" key="3">
    <source>
        <dbReference type="Proteomes" id="UP000663828"/>
    </source>
</evidence>
<evidence type="ECO:0000313" key="1">
    <source>
        <dbReference type="EMBL" id="CAF0824628.1"/>
    </source>
</evidence>
<dbReference type="OrthoDB" id="9981685at2759"/>
<dbReference type="Proteomes" id="UP000663828">
    <property type="component" value="Unassembled WGS sequence"/>
</dbReference>
<accession>A0A815VSS1</accession>
<dbReference type="EMBL" id="CAJNOR010000166">
    <property type="protein sequence ID" value="CAF0824628.1"/>
    <property type="molecule type" value="Genomic_DNA"/>
</dbReference>
<evidence type="ECO:0000313" key="2">
    <source>
        <dbReference type="EMBL" id="CAF1534341.1"/>
    </source>
</evidence>